<accession>A0A841R3L0</accession>
<comment type="caution">
    <text evidence="1">The sequence shown here is derived from an EMBL/GenBank/DDBJ whole genome shotgun (WGS) entry which is preliminary data.</text>
</comment>
<organism evidence="1 2">
    <name type="scientific">Negativicoccus succinicivorans</name>
    <dbReference type="NCBI Taxonomy" id="620903"/>
    <lineage>
        <taxon>Bacteria</taxon>
        <taxon>Bacillati</taxon>
        <taxon>Bacillota</taxon>
        <taxon>Negativicutes</taxon>
        <taxon>Veillonellales</taxon>
        <taxon>Veillonellaceae</taxon>
        <taxon>Negativicoccus</taxon>
    </lineage>
</organism>
<sequence length="78" mass="8769">MNEVVTNVAGVNGPSNKPGWYRVTTPLQGYFLRGFLSTANQKAMTGIKFFDKELFREQTFGASLQVGRKRLHHPRVAT</sequence>
<dbReference type="AlphaFoldDB" id="A0A841R3L0"/>
<dbReference type="EMBL" id="JACHHI010000002">
    <property type="protein sequence ID" value="MBB6477418.1"/>
    <property type="molecule type" value="Genomic_DNA"/>
</dbReference>
<reference evidence="1 2" key="1">
    <citation type="submission" date="2020-08" db="EMBL/GenBank/DDBJ databases">
        <title>Genomic Encyclopedia of Type Strains, Phase IV (KMG-IV): sequencing the most valuable type-strain genomes for metagenomic binning, comparative biology and taxonomic classification.</title>
        <authorList>
            <person name="Goeker M."/>
        </authorList>
    </citation>
    <scope>NUCLEOTIDE SEQUENCE [LARGE SCALE GENOMIC DNA]</scope>
    <source>
        <strain evidence="1 2">DSM 21255</strain>
    </source>
</reference>
<proteinExistence type="predicted"/>
<protein>
    <submittedName>
        <fullName evidence="1">Uncharacterized protein</fullName>
    </submittedName>
</protein>
<evidence type="ECO:0000313" key="1">
    <source>
        <dbReference type="EMBL" id="MBB6477418.1"/>
    </source>
</evidence>
<evidence type="ECO:0000313" key="2">
    <source>
        <dbReference type="Proteomes" id="UP000591941"/>
    </source>
</evidence>
<keyword evidence="2" id="KW-1185">Reference proteome</keyword>
<name>A0A841R3L0_9FIRM</name>
<dbReference type="Proteomes" id="UP000591941">
    <property type="component" value="Unassembled WGS sequence"/>
</dbReference>
<gene>
    <name evidence="1" type="ORF">HNR45_000448</name>
</gene>